<dbReference type="EMBL" id="JAYWLC010000057">
    <property type="protein sequence ID" value="MER5174089.1"/>
    <property type="molecule type" value="Genomic_DNA"/>
</dbReference>
<name>A0ABV1SNM5_9RHOB</name>
<comment type="caution">
    <text evidence="1">The sequence shown here is derived from an EMBL/GenBank/DDBJ whole genome shotgun (WGS) entry which is preliminary data.</text>
</comment>
<proteinExistence type="predicted"/>
<organism evidence="1 2">
    <name type="scientific">Thioclava kandeliae</name>
    <dbReference type="NCBI Taxonomy" id="3070818"/>
    <lineage>
        <taxon>Bacteria</taxon>
        <taxon>Pseudomonadati</taxon>
        <taxon>Pseudomonadota</taxon>
        <taxon>Alphaproteobacteria</taxon>
        <taxon>Rhodobacterales</taxon>
        <taxon>Paracoccaceae</taxon>
        <taxon>Thioclava</taxon>
    </lineage>
</organism>
<keyword evidence="2" id="KW-1185">Reference proteome</keyword>
<dbReference type="Proteomes" id="UP001438953">
    <property type="component" value="Unassembled WGS sequence"/>
</dbReference>
<gene>
    <name evidence="1" type="ORF">VSX56_20365</name>
</gene>
<reference evidence="1 2" key="2">
    <citation type="submission" date="2024-06" db="EMBL/GenBank/DDBJ databases">
        <title>Thioclava kandeliae sp. nov. from a rhizosphere soil sample of Kandelia candel in a mangrove.</title>
        <authorList>
            <person name="Mu T."/>
        </authorList>
    </citation>
    <scope>NUCLEOTIDE SEQUENCE [LARGE SCALE GENOMIC DNA]</scope>
    <source>
        <strain evidence="1 2">CPCC 100088</strain>
    </source>
</reference>
<protein>
    <submittedName>
        <fullName evidence="1">Uncharacterized protein</fullName>
    </submittedName>
</protein>
<sequence length="120" mass="13699">MKKLSELKPGVIARDSEDFNVLAKFVQDELAPYVPHLKSKNGIFWVAKHQLKLFQTRLKIVPYGWTCREDGVLEMSAVNPENLRKAPKAANEARDAFDEKKKLSSYEEMQEKVIVSHGVV</sequence>
<evidence type="ECO:0000313" key="1">
    <source>
        <dbReference type="EMBL" id="MER5174089.1"/>
    </source>
</evidence>
<evidence type="ECO:0000313" key="2">
    <source>
        <dbReference type="Proteomes" id="UP001438953"/>
    </source>
</evidence>
<reference evidence="1 2" key="1">
    <citation type="submission" date="2024-01" db="EMBL/GenBank/DDBJ databases">
        <authorList>
            <person name="Deng Y."/>
            <person name="Su J."/>
        </authorList>
    </citation>
    <scope>NUCLEOTIDE SEQUENCE [LARGE SCALE GENOMIC DNA]</scope>
    <source>
        <strain evidence="1 2">CPCC 100088</strain>
    </source>
</reference>
<dbReference type="RefSeq" id="WP_350939355.1">
    <property type="nucleotide sequence ID" value="NZ_JAYWLC010000057.1"/>
</dbReference>
<accession>A0ABV1SNM5</accession>